<dbReference type="Proteomes" id="UP000198935">
    <property type="component" value="Unassembled WGS sequence"/>
</dbReference>
<keyword evidence="1" id="KW-0812">Transmembrane</keyword>
<keyword evidence="4" id="KW-1185">Reference proteome</keyword>
<feature type="transmembrane region" description="Helical" evidence="1">
    <location>
        <begin position="302"/>
        <end position="324"/>
    </location>
</feature>
<protein>
    <recommendedName>
        <fullName evidence="2">DUF418 domain-containing protein</fullName>
    </recommendedName>
</protein>
<name>A0A1H3G2M9_9BACI</name>
<feature type="transmembrane region" description="Helical" evidence="1">
    <location>
        <begin position="159"/>
        <end position="176"/>
    </location>
</feature>
<evidence type="ECO:0000313" key="4">
    <source>
        <dbReference type="Proteomes" id="UP000198935"/>
    </source>
</evidence>
<feature type="transmembrane region" description="Helical" evidence="1">
    <location>
        <begin position="279"/>
        <end position="296"/>
    </location>
</feature>
<feature type="transmembrane region" description="Helical" evidence="1">
    <location>
        <begin position="137"/>
        <end position="152"/>
    </location>
</feature>
<dbReference type="PANTHER" id="PTHR30590:SF2">
    <property type="entry name" value="INNER MEMBRANE PROTEIN"/>
    <property type="match status" value="1"/>
</dbReference>
<feature type="transmembrane region" description="Helical" evidence="1">
    <location>
        <begin position="374"/>
        <end position="393"/>
    </location>
</feature>
<keyword evidence="1" id="KW-0472">Membrane</keyword>
<feature type="transmembrane region" description="Helical" evidence="1">
    <location>
        <begin position="113"/>
        <end position="131"/>
    </location>
</feature>
<accession>A0A1H3G2M9</accession>
<sequence length="411" mass="46575">METKNNEETKKKQANLSGKLTPLDADDRLHHIDSLRGFALLGILLVNMLAFQYGTIGYKFIYPTLLPIDKSAFSLIEWLFQGSFYPIFSMLFGFGAVIMWERAEAKARPFNRIFIRRLLILLVIGFMHLHFLWDGDILFTYAITGLLFIFFIKRKPKTLFIWALALMFLINAPGLIPSGTEDTLDLTPYGDYEAELLAEGSYADIVHHRLTVNTFEKIDLGFAMDSLEHKIIASILAFFSFTTIVLQALMLFIFGALIAKKRWLHHIGENKMFLKKTMIIFLIAGLGLKGGMVLSENAMLDYYGYLLGGPLAAVGYMAGFSLLFDRLGATAPFRGFAYLGRMALTNYLLQSVIMTTIFYGYGVGMFGKLGPLTGSMMAAALIGGQIFFSRYWLQRHRFGPMEWLWRKGTYL</sequence>
<feature type="domain" description="DUF418" evidence="2">
    <location>
        <begin position="259"/>
        <end position="411"/>
    </location>
</feature>
<dbReference type="InterPro" id="IPR007349">
    <property type="entry name" value="DUF418"/>
</dbReference>
<feature type="transmembrane region" description="Helical" evidence="1">
    <location>
        <begin position="38"/>
        <end position="58"/>
    </location>
</feature>
<gene>
    <name evidence="3" type="ORF">SAMN05421736_10150</name>
</gene>
<evidence type="ECO:0000313" key="3">
    <source>
        <dbReference type="EMBL" id="SDX97476.1"/>
    </source>
</evidence>
<reference evidence="4" key="1">
    <citation type="submission" date="2016-10" db="EMBL/GenBank/DDBJ databases">
        <authorList>
            <person name="Varghese N."/>
            <person name="Submissions S."/>
        </authorList>
    </citation>
    <scope>NUCLEOTIDE SEQUENCE [LARGE SCALE GENOMIC DNA]</scope>
    <source>
        <strain evidence="4">SP</strain>
    </source>
</reference>
<evidence type="ECO:0000256" key="1">
    <source>
        <dbReference type="SAM" id="Phobius"/>
    </source>
</evidence>
<dbReference type="OrthoDB" id="9807744at2"/>
<dbReference type="AlphaFoldDB" id="A0A1H3G2M9"/>
<organism evidence="3 4">
    <name type="scientific">Evansella caseinilytica</name>
    <dbReference type="NCBI Taxonomy" id="1503961"/>
    <lineage>
        <taxon>Bacteria</taxon>
        <taxon>Bacillati</taxon>
        <taxon>Bacillota</taxon>
        <taxon>Bacilli</taxon>
        <taxon>Bacillales</taxon>
        <taxon>Bacillaceae</taxon>
        <taxon>Evansella</taxon>
    </lineage>
</organism>
<dbReference type="PANTHER" id="PTHR30590">
    <property type="entry name" value="INNER MEMBRANE PROTEIN"/>
    <property type="match status" value="1"/>
</dbReference>
<dbReference type="InterPro" id="IPR052529">
    <property type="entry name" value="Bact_Transport_Assoc"/>
</dbReference>
<proteinExistence type="predicted"/>
<keyword evidence="1" id="KW-1133">Transmembrane helix</keyword>
<feature type="transmembrane region" description="Helical" evidence="1">
    <location>
        <begin position="78"/>
        <end position="101"/>
    </location>
</feature>
<feature type="transmembrane region" description="Helical" evidence="1">
    <location>
        <begin position="344"/>
        <end position="362"/>
    </location>
</feature>
<evidence type="ECO:0000259" key="2">
    <source>
        <dbReference type="Pfam" id="PF04235"/>
    </source>
</evidence>
<feature type="transmembrane region" description="Helical" evidence="1">
    <location>
        <begin position="231"/>
        <end position="258"/>
    </location>
</feature>
<dbReference type="Pfam" id="PF04235">
    <property type="entry name" value="DUF418"/>
    <property type="match status" value="1"/>
</dbReference>
<dbReference type="EMBL" id="FNPI01000001">
    <property type="protein sequence ID" value="SDX97476.1"/>
    <property type="molecule type" value="Genomic_DNA"/>
</dbReference>